<organism evidence="2">
    <name type="scientific">Fusarium oxysporum Fo47</name>
    <dbReference type="NCBI Taxonomy" id="660027"/>
    <lineage>
        <taxon>Eukaryota</taxon>
        <taxon>Fungi</taxon>
        <taxon>Dikarya</taxon>
        <taxon>Ascomycota</taxon>
        <taxon>Pezizomycotina</taxon>
        <taxon>Sordariomycetes</taxon>
        <taxon>Hypocreomycetidae</taxon>
        <taxon>Hypocreales</taxon>
        <taxon>Nectriaceae</taxon>
        <taxon>Fusarium</taxon>
        <taxon>Fusarium oxysporum species complex</taxon>
    </lineage>
</organism>
<accession>W9KWY6</accession>
<reference evidence="2" key="1">
    <citation type="submission" date="2011-06" db="EMBL/GenBank/DDBJ databases">
        <title>The Genome Sequence of Fusarium oxysporum Fo47.</title>
        <authorList>
            <consortium name="The Broad Institute Genome Sequencing Platform"/>
            <person name="Ma L.-J."/>
            <person name="Gale L.R."/>
            <person name="Schwartz D.C."/>
            <person name="Zhou S."/>
            <person name="Corby-Kistler H."/>
            <person name="Young S.K."/>
            <person name="Zeng Q."/>
            <person name="Gargeya S."/>
            <person name="Fitzgerald M."/>
            <person name="Haas B."/>
            <person name="Abouelleil A."/>
            <person name="Alvarado L."/>
            <person name="Arachchi H.M."/>
            <person name="Berlin A."/>
            <person name="Brown A."/>
            <person name="Chapman S.B."/>
            <person name="Chen Z."/>
            <person name="Dunbar C."/>
            <person name="Freedman E."/>
            <person name="Gearin G."/>
            <person name="Gellesch M."/>
            <person name="Goldberg J."/>
            <person name="Griggs A."/>
            <person name="Gujja S."/>
            <person name="Heiman D."/>
            <person name="Howarth C."/>
            <person name="Larson L."/>
            <person name="Lui A."/>
            <person name="MacDonald P.J.P."/>
            <person name="Mehta T."/>
            <person name="Montmayeur A."/>
            <person name="Murphy C."/>
            <person name="Neiman D."/>
            <person name="Pearson M."/>
            <person name="Priest M."/>
            <person name="Roberts A."/>
            <person name="Saif S."/>
            <person name="Shea T."/>
            <person name="Shenoy N."/>
            <person name="Sisk P."/>
            <person name="Stolte C."/>
            <person name="Sykes S."/>
            <person name="Wortman J."/>
            <person name="Nusbaum C."/>
            <person name="Birren B."/>
        </authorList>
    </citation>
    <scope>NUCLEOTIDE SEQUENCE [LARGE SCALE GENOMIC DNA]</scope>
    <source>
        <strain evidence="2">Fo47</strain>
    </source>
</reference>
<evidence type="ECO:0000256" key="1">
    <source>
        <dbReference type="SAM" id="MobiDB-lite"/>
    </source>
</evidence>
<name>W9KWY6_FUSOX</name>
<dbReference type="VEuPathDB" id="FungiDB:FOZG_05878"/>
<feature type="region of interest" description="Disordered" evidence="1">
    <location>
        <begin position="103"/>
        <end position="134"/>
    </location>
</feature>
<feature type="compositionally biased region" description="Basic and acidic residues" evidence="1">
    <location>
        <begin position="103"/>
        <end position="127"/>
    </location>
</feature>
<dbReference type="EMBL" id="JH717898">
    <property type="protein sequence ID" value="EWZ45613.1"/>
    <property type="molecule type" value="Genomic_DNA"/>
</dbReference>
<dbReference type="HOGENOM" id="CLU_1896289_0_0_1"/>
<dbReference type="Proteomes" id="UP000030766">
    <property type="component" value="Unassembled WGS sequence"/>
</dbReference>
<protein>
    <submittedName>
        <fullName evidence="2">Uncharacterized protein</fullName>
    </submittedName>
</protein>
<sequence>MCSFTSRIKYAPLSYTYCSFEVEPIIHMKRILGVRRIPLSTQHAPAPGIIADYRANCLVNHICFSRSIHVRSREPQLSIVFHKDLPCLRMVGVPSLSWLARHEREKRKHEAREVPVGREHDEREEHVCGSLGRA</sequence>
<evidence type="ECO:0000313" key="2">
    <source>
        <dbReference type="EMBL" id="EWZ45613.1"/>
    </source>
</evidence>
<proteinExistence type="predicted"/>
<dbReference type="AlphaFoldDB" id="W9KWY6"/>
<gene>
    <name evidence="2" type="ORF">FOZG_05878</name>
</gene>
<reference evidence="2" key="2">
    <citation type="submission" date="2012-06" db="EMBL/GenBank/DDBJ databases">
        <title>Annotation of the Genome Sequence of Fusarium oxysporum Fo47.</title>
        <authorList>
            <consortium name="The Broad Institute Genomics Platform"/>
            <person name="Ma L.-J."/>
            <person name="Corby-Kistler H."/>
            <person name="Broz K."/>
            <person name="Gale L.R."/>
            <person name="Jonkers W."/>
            <person name="O'Donnell K."/>
            <person name="Ploetz R."/>
            <person name="Steinberg C."/>
            <person name="Schwartz D.C."/>
            <person name="VanEtten H."/>
            <person name="Zhou S."/>
            <person name="Young S.K."/>
            <person name="Zeng Q."/>
            <person name="Gargeya S."/>
            <person name="Fitzgerald M."/>
            <person name="Abouelleil A."/>
            <person name="Alvarado L."/>
            <person name="Chapman S.B."/>
            <person name="Gainer-Dewar J."/>
            <person name="Goldberg J."/>
            <person name="Griggs A."/>
            <person name="Gujja S."/>
            <person name="Hansen M."/>
            <person name="Howarth C."/>
            <person name="Imamovic A."/>
            <person name="Ireland A."/>
            <person name="Larimer J."/>
            <person name="McCowan C."/>
            <person name="Murphy C."/>
            <person name="Pearson M."/>
            <person name="Poon T.W."/>
            <person name="Priest M."/>
            <person name="Roberts A."/>
            <person name="Saif S."/>
            <person name="Shea T."/>
            <person name="Sykes S."/>
            <person name="Wortman J."/>
            <person name="Nusbaum C."/>
            <person name="Birren B."/>
        </authorList>
    </citation>
    <scope>NUCLEOTIDE SEQUENCE</scope>
    <source>
        <strain evidence="2">Fo47</strain>
    </source>
</reference>